<feature type="transmembrane region" description="Helical" evidence="9">
    <location>
        <begin position="13"/>
        <end position="30"/>
    </location>
</feature>
<gene>
    <name evidence="10" type="ORF">CALCODRAFT_491284</name>
</gene>
<dbReference type="PANTHER" id="PTHR24305:SF166">
    <property type="entry name" value="CYTOCHROME P450 12A4, MITOCHONDRIAL-RELATED"/>
    <property type="match status" value="1"/>
</dbReference>
<dbReference type="Gene3D" id="1.10.630.10">
    <property type="entry name" value="Cytochrome P450"/>
    <property type="match status" value="1"/>
</dbReference>
<keyword evidence="9" id="KW-1133">Transmembrane helix</keyword>
<evidence type="ECO:0000313" key="10">
    <source>
        <dbReference type="EMBL" id="KZT61467.1"/>
    </source>
</evidence>
<proteinExistence type="inferred from homology"/>
<evidence type="ECO:0000256" key="7">
    <source>
        <dbReference type="ARBA" id="ARBA00023033"/>
    </source>
</evidence>
<dbReference type="GO" id="GO:0020037">
    <property type="term" value="F:heme binding"/>
    <property type="evidence" value="ECO:0007669"/>
    <property type="project" value="InterPro"/>
</dbReference>
<dbReference type="InterPro" id="IPR050121">
    <property type="entry name" value="Cytochrome_P450_monoxygenase"/>
</dbReference>
<evidence type="ECO:0000256" key="5">
    <source>
        <dbReference type="ARBA" id="ARBA00023002"/>
    </source>
</evidence>
<dbReference type="InterPro" id="IPR001128">
    <property type="entry name" value="Cyt_P450"/>
</dbReference>
<comment type="cofactor">
    <cofactor evidence="1 8">
        <name>heme</name>
        <dbReference type="ChEBI" id="CHEBI:30413"/>
    </cofactor>
</comment>
<dbReference type="SUPFAM" id="SSF48264">
    <property type="entry name" value="Cytochrome P450"/>
    <property type="match status" value="1"/>
</dbReference>
<keyword evidence="9" id="KW-0812">Transmembrane</keyword>
<dbReference type="AlphaFoldDB" id="A0A165J796"/>
<name>A0A165J796_9BASI</name>
<accession>A0A165J796</accession>
<keyword evidence="4 8" id="KW-0349">Heme</keyword>
<dbReference type="InterPro" id="IPR036396">
    <property type="entry name" value="Cyt_P450_sf"/>
</dbReference>
<dbReference type="InParanoid" id="A0A165J796"/>
<keyword evidence="11" id="KW-1185">Reference proteome</keyword>
<keyword evidence="5" id="KW-0560">Oxidoreductase</keyword>
<dbReference type="PRINTS" id="PR00385">
    <property type="entry name" value="P450"/>
</dbReference>
<evidence type="ECO:0000256" key="2">
    <source>
        <dbReference type="ARBA" id="ARBA00005179"/>
    </source>
</evidence>
<evidence type="ECO:0000256" key="1">
    <source>
        <dbReference type="ARBA" id="ARBA00001971"/>
    </source>
</evidence>
<dbReference type="STRING" id="1353952.A0A165J796"/>
<keyword evidence="6 8" id="KW-0408">Iron</keyword>
<evidence type="ECO:0000256" key="6">
    <source>
        <dbReference type="ARBA" id="ARBA00023004"/>
    </source>
</evidence>
<evidence type="ECO:0000313" key="11">
    <source>
        <dbReference type="Proteomes" id="UP000076842"/>
    </source>
</evidence>
<comment type="pathway">
    <text evidence="2">Secondary metabolite biosynthesis.</text>
</comment>
<dbReference type="CDD" id="cd11069">
    <property type="entry name" value="CYP_FUM15-like"/>
    <property type="match status" value="1"/>
</dbReference>
<keyword evidence="8" id="KW-0479">Metal-binding</keyword>
<feature type="binding site" description="axial binding residue" evidence="8">
    <location>
        <position position="483"/>
    </location>
    <ligand>
        <name>heme</name>
        <dbReference type="ChEBI" id="CHEBI:30413"/>
    </ligand>
    <ligandPart>
        <name>Fe</name>
        <dbReference type="ChEBI" id="CHEBI:18248"/>
    </ligandPart>
</feature>
<dbReference type="GO" id="GO:0005506">
    <property type="term" value="F:iron ion binding"/>
    <property type="evidence" value="ECO:0007669"/>
    <property type="project" value="InterPro"/>
</dbReference>
<dbReference type="OrthoDB" id="1470350at2759"/>
<evidence type="ECO:0000256" key="8">
    <source>
        <dbReference type="PIRSR" id="PIRSR602401-1"/>
    </source>
</evidence>
<organism evidence="10 11">
    <name type="scientific">Calocera cornea HHB12733</name>
    <dbReference type="NCBI Taxonomy" id="1353952"/>
    <lineage>
        <taxon>Eukaryota</taxon>
        <taxon>Fungi</taxon>
        <taxon>Dikarya</taxon>
        <taxon>Basidiomycota</taxon>
        <taxon>Agaricomycotina</taxon>
        <taxon>Dacrymycetes</taxon>
        <taxon>Dacrymycetales</taxon>
        <taxon>Dacrymycetaceae</taxon>
        <taxon>Calocera</taxon>
    </lineage>
</organism>
<dbReference type="PANTHER" id="PTHR24305">
    <property type="entry name" value="CYTOCHROME P450"/>
    <property type="match status" value="1"/>
</dbReference>
<keyword evidence="9" id="KW-0472">Membrane</keyword>
<reference evidence="10 11" key="1">
    <citation type="journal article" date="2016" name="Mol. Biol. Evol.">
        <title>Comparative Genomics of Early-Diverging Mushroom-Forming Fungi Provides Insights into the Origins of Lignocellulose Decay Capabilities.</title>
        <authorList>
            <person name="Nagy L.G."/>
            <person name="Riley R."/>
            <person name="Tritt A."/>
            <person name="Adam C."/>
            <person name="Daum C."/>
            <person name="Floudas D."/>
            <person name="Sun H."/>
            <person name="Yadav J.S."/>
            <person name="Pangilinan J."/>
            <person name="Larsson K.H."/>
            <person name="Matsuura K."/>
            <person name="Barry K."/>
            <person name="Labutti K."/>
            <person name="Kuo R."/>
            <person name="Ohm R.A."/>
            <person name="Bhattacharya S.S."/>
            <person name="Shirouzu T."/>
            <person name="Yoshinaga Y."/>
            <person name="Martin F.M."/>
            <person name="Grigoriev I.V."/>
            <person name="Hibbett D.S."/>
        </authorList>
    </citation>
    <scope>NUCLEOTIDE SEQUENCE [LARGE SCALE GENOMIC DNA]</scope>
    <source>
        <strain evidence="10 11">HHB12733</strain>
    </source>
</reference>
<evidence type="ECO:0000256" key="3">
    <source>
        <dbReference type="ARBA" id="ARBA00010617"/>
    </source>
</evidence>
<dbReference type="GO" id="GO:0004497">
    <property type="term" value="F:monooxygenase activity"/>
    <property type="evidence" value="ECO:0007669"/>
    <property type="project" value="UniProtKB-KW"/>
</dbReference>
<dbReference type="Pfam" id="PF00067">
    <property type="entry name" value="p450"/>
    <property type="match status" value="1"/>
</dbReference>
<dbReference type="PRINTS" id="PR00463">
    <property type="entry name" value="EP450I"/>
</dbReference>
<protein>
    <submittedName>
        <fullName evidence="10">Cytochrome P450</fullName>
    </submittedName>
</protein>
<keyword evidence="7" id="KW-0503">Monooxygenase</keyword>
<dbReference type="InterPro" id="IPR002401">
    <property type="entry name" value="Cyt_P450_E_grp-I"/>
</dbReference>
<sequence>MQLPTISWVSWEAFRVLLVLLAASAVYNVYKLSRRFFSPLRRLQGPKPTSIIFGSLKEVIKDDTVLNEWAERYGGTFKVRLLLGGYRVCTLDPRAITYVLSHTDIYPKPEYLQHMLSAVVGKGLLIAEGDDHKRQRRIMNPSFSPGQIREVTPIFFDIANQLCDVLNSMLSKTPETEGAEIDMYSWVGRAALDVIGQAGFGYRFNALYDETNDLYCAFRDMMQALANSGPVGLLVNRFRILRWLPLQHNRTMKQSQATTTRIGMQLVRAKKEAVQQEMEDQHLEKTKVVGRDILSSLIRANMAADLSPAHRMSDEEVLDQISTFIVAGHETTSTGLTWTLLSLAQNPSVQEKLRAELSLVSEEAPSMDDLNALPYLDMVVKESLRYHCPVRGTARVATVADSIPLSRPIIDKYGVQQDHIRVQRGDQVGVESVALNHATEFWGPDAEAFRPERWETAEGTEGANVIPGIYAHQMTFIGGPRACIGYRFSVIETKALLFTLVRSFEFSPIEGKEIGMKEVIVIRPFVKAEEGRGFQLPLRVRRVQRA</sequence>
<dbReference type="Proteomes" id="UP000076842">
    <property type="component" value="Unassembled WGS sequence"/>
</dbReference>
<evidence type="ECO:0000256" key="4">
    <source>
        <dbReference type="ARBA" id="ARBA00022617"/>
    </source>
</evidence>
<dbReference type="GO" id="GO:0016705">
    <property type="term" value="F:oxidoreductase activity, acting on paired donors, with incorporation or reduction of molecular oxygen"/>
    <property type="evidence" value="ECO:0007669"/>
    <property type="project" value="InterPro"/>
</dbReference>
<dbReference type="EMBL" id="KV423923">
    <property type="protein sequence ID" value="KZT61467.1"/>
    <property type="molecule type" value="Genomic_DNA"/>
</dbReference>
<evidence type="ECO:0000256" key="9">
    <source>
        <dbReference type="SAM" id="Phobius"/>
    </source>
</evidence>
<comment type="similarity">
    <text evidence="3">Belongs to the cytochrome P450 family.</text>
</comment>